<gene>
    <name evidence="2" type="ORF">ACFOWD_08370</name>
</gene>
<dbReference type="Pfam" id="PF04264">
    <property type="entry name" value="YceI"/>
    <property type="match status" value="1"/>
</dbReference>
<organism evidence="2 3">
    <name type="scientific">Polaribacter marinivivus</name>
    <dbReference type="NCBI Taxonomy" id="1524260"/>
    <lineage>
        <taxon>Bacteria</taxon>
        <taxon>Pseudomonadati</taxon>
        <taxon>Bacteroidota</taxon>
        <taxon>Flavobacteriia</taxon>
        <taxon>Flavobacteriales</taxon>
        <taxon>Flavobacteriaceae</taxon>
    </lineage>
</organism>
<keyword evidence="3" id="KW-1185">Reference proteome</keyword>
<accession>A0ABV8R936</accession>
<dbReference type="Gene3D" id="2.40.128.110">
    <property type="entry name" value="Lipid/polyisoprenoid-binding, YceI-like"/>
    <property type="match status" value="1"/>
</dbReference>
<dbReference type="PANTHER" id="PTHR34406">
    <property type="entry name" value="PROTEIN YCEI"/>
    <property type="match status" value="1"/>
</dbReference>
<dbReference type="PANTHER" id="PTHR34406:SF1">
    <property type="entry name" value="PROTEIN YCEI"/>
    <property type="match status" value="1"/>
</dbReference>
<evidence type="ECO:0000313" key="3">
    <source>
        <dbReference type="Proteomes" id="UP001595826"/>
    </source>
</evidence>
<dbReference type="RefSeq" id="WP_377409730.1">
    <property type="nucleotide sequence ID" value="NZ_JBHSCY010000002.1"/>
</dbReference>
<dbReference type="InterPro" id="IPR036761">
    <property type="entry name" value="TTHA0802/YceI-like_sf"/>
</dbReference>
<dbReference type="Proteomes" id="UP001595826">
    <property type="component" value="Unassembled WGS sequence"/>
</dbReference>
<evidence type="ECO:0000259" key="1">
    <source>
        <dbReference type="SMART" id="SM00867"/>
    </source>
</evidence>
<proteinExistence type="predicted"/>
<protein>
    <submittedName>
        <fullName evidence="2">YceI family protein</fullName>
    </submittedName>
</protein>
<dbReference type="EMBL" id="JBHSCY010000002">
    <property type="protein sequence ID" value="MFC4268914.1"/>
    <property type="molecule type" value="Genomic_DNA"/>
</dbReference>
<evidence type="ECO:0000313" key="2">
    <source>
        <dbReference type="EMBL" id="MFC4268914.1"/>
    </source>
</evidence>
<feature type="domain" description="Lipid/polyisoprenoid-binding YceI-like" evidence="1">
    <location>
        <begin position="25"/>
        <end position="180"/>
    </location>
</feature>
<dbReference type="SMART" id="SM00867">
    <property type="entry name" value="YceI"/>
    <property type="match status" value="1"/>
</dbReference>
<dbReference type="SUPFAM" id="SSF101874">
    <property type="entry name" value="YceI-like"/>
    <property type="match status" value="1"/>
</dbReference>
<dbReference type="InterPro" id="IPR007372">
    <property type="entry name" value="Lipid/polyisoprenoid-bd_YceI"/>
</dbReference>
<reference evidence="3" key="1">
    <citation type="journal article" date="2019" name="Int. J. Syst. Evol. Microbiol.">
        <title>The Global Catalogue of Microorganisms (GCM) 10K type strain sequencing project: providing services to taxonomists for standard genome sequencing and annotation.</title>
        <authorList>
            <consortium name="The Broad Institute Genomics Platform"/>
            <consortium name="The Broad Institute Genome Sequencing Center for Infectious Disease"/>
            <person name="Wu L."/>
            <person name="Ma J."/>
        </authorList>
    </citation>
    <scope>NUCLEOTIDE SEQUENCE [LARGE SCALE GENOMIC DNA]</scope>
    <source>
        <strain evidence="3">CECT 8655</strain>
    </source>
</reference>
<sequence>MKTNKIIITVISCFLLILNGKAQDKYFTKTGDINFFSKAPLENITADNKDVLSIINVETGEMAIQMKMIDFTFEKALMQEHFNENYIESDKYPTATFKGTITDFKNMSDTKKEHTVKGVLTIHGVSKNVEIKANFKKANNAIDVDGNFIVALKDYKIKIPKIVFMNIAENIKVTFKFNHQPYTK</sequence>
<comment type="caution">
    <text evidence="2">The sequence shown here is derived from an EMBL/GenBank/DDBJ whole genome shotgun (WGS) entry which is preliminary data.</text>
</comment>
<name>A0ABV8R936_9FLAO</name>